<feature type="active site" evidence="2">
    <location>
        <position position="122"/>
    </location>
</feature>
<keyword evidence="2 3" id="KW-0378">Hydrolase</keyword>
<name>A0AAU9VX02_9CNID</name>
<keyword evidence="7" id="KW-1185">Reference proteome</keyword>
<dbReference type="GO" id="GO:0008270">
    <property type="term" value="F:zinc ion binding"/>
    <property type="evidence" value="ECO:0007669"/>
    <property type="project" value="UniProtKB-UniRule"/>
</dbReference>
<gene>
    <name evidence="6" type="ORF">PMEA_00025686</name>
</gene>
<comment type="cofactor">
    <cofactor evidence="2 3">
        <name>Zn(2+)</name>
        <dbReference type="ChEBI" id="CHEBI:29105"/>
    </cofactor>
    <text evidence="2 3">Binds 1 zinc ion per subunit.</text>
</comment>
<dbReference type="GO" id="GO:0004222">
    <property type="term" value="F:metalloendopeptidase activity"/>
    <property type="evidence" value="ECO:0007669"/>
    <property type="project" value="UniProtKB-UniRule"/>
</dbReference>
<feature type="non-terminal residue" evidence="6">
    <location>
        <position position="1"/>
    </location>
</feature>
<dbReference type="PROSITE" id="PS51864">
    <property type="entry name" value="ASTACIN"/>
    <property type="match status" value="1"/>
</dbReference>
<reference evidence="6 7" key="1">
    <citation type="submission" date="2022-05" db="EMBL/GenBank/DDBJ databases">
        <authorList>
            <consortium name="Genoscope - CEA"/>
            <person name="William W."/>
        </authorList>
    </citation>
    <scope>NUCLEOTIDE SEQUENCE [LARGE SCALE GENOMIC DNA]</scope>
</reference>
<keyword evidence="2 3" id="KW-0862">Zinc</keyword>
<dbReference type="Gene3D" id="2.60.60.20">
    <property type="entry name" value="PLAT/LH2 domain"/>
    <property type="match status" value="1"/>
</dbReference>
<dbReference type="GO" id="GO:0006508">
    <property type="term" value="P:proteolysis"/>
    <property type="evidence" value="ECO:0007669"/>
    <property type="project" value="UniProtKB-KW"/>
</dbReference>
<proteinExistence type="predicted"/>
<dbReference type="CDD" id="cd04280">
    <property type="entry name" value="ZnMc_astacin_like"/>
    <property type="match status" value="1"/>
</dbReference>
<dbReference type="EC" id="3.4.24.-" evidence="3"/>
<dbReference type="PROSITE" id="PS50095">
    <property type="entry name" value="PLAT"/>
    <property type="match status" value="1"/>
</dbReference>
<evidence type="ECO:0000259" key="4">
    <source>
        <dbReference type="PROSITE" id="PS50095"/>
    </source>
</evidence>
<feature type="domain" description="PLAT" evidence="4">
    <location>
        <begin position="230"/>
        <end position="344"/>
    </location>
</feature>
<evidence type="ECO:0000259" key="5">
    <source>
        <dbReference type="PROSITE" id="PS51864"/>
    </source>
</evidence>
<feature type="binding site" evidence="2">
    <location>
        <position position="121"/>
    </location>
    <ligand>
        <name>Zn(2+)</name>
        <dbReference type="ChEBI" id="CHEBI:29105"/>
        <note>catalytic</note>
    </ligand>
</feature>
<evidence type="ECO:0000313" key="7">
    <source>
        <dbReference type="Proteomes" id="UP001159428"/>
    </source>
</evidence>
<dbReference type="Pfam" id="PF01477">
    <property type="entry name" value="PLAT"/>
    <property type="match status" value="1"/>
</dbReference>
<dbReference type="Gene3D" id="3.40.390.10">
    <property type="entry name" value="Collagenase (Catalytic Domain)"/>
    <property type="match status" value="1"/>
</dbReference>
<dbReference type="Proteomes" id="UP001159428">
    <property type="component" value="Unassembled WGS sequence"/>
</dbReference>
<keyword evidence="2 3" id="KW-0479">Metal-binding</keyword>
<accession>A0AAU9VX02</accession>
<dbReference type="SUPFAM" id="SSF55486">
    <property type="entry name" value="Metalloproteases ('zincins'), catalytic domain"/>
    <property type="match status" value="1"/>
</dbReference>
<sequence>FFIDAKESLLEDNRALSKRGAVRPSLYKWPTSDEDGKTVVKIPYVVQDDLHSKAKTELQRAIQDVHEATCVKFQARKRETDYVSFQPAVDYQICFAKIGKRSGKQDVILGTGCEYKGTILHEIVHLLGFYHEHNRKDRDSYLKIYEDNLDPAVKDEVMKKTDMDNLGFAYDFKSIMQYSKTTFAKSSGLVTMEARSDPNMELGNENAMSAADIMKINKFYNCPQKNDVYKNMEVMVQTGDGYWDGSDAFLYLELIGDKGSSGESSVAKGGLYDDFEGNAKDNYLVAFKDVGTIRKLKIRLQENPNGSYFDGWTVAKITVKDGDKTYIFGERDVDPGETVTVNAS</sequence>
<dbReference type="Pfam" id="PF01400">
    <property type="entry name" value="Astacin"/>
    <property type="match status" value="1"/>
</dbReference>
<keyword evidence="2 3" id="KW-0645">Protease</keyword>
<organism evidence="6 7">
    <name type="scientific">Pocillopora meandrina</name>
    <dbReference type="NCBI Taxonomy" id="46732"/>
    <lineage>
        <taxon>Eukaryota</taxon>
        <taxon>Metazoa</taxon>
        <taxon>Cnidaria</taxon>
        <taxon>Anthozoa</taxon>
        <taxon>Hexacorallia</taxon>
        <taxon>Scleractinia</taxon>
        <taxon>Astrocoeniina</taxon>
        <taxon>Pocilloporidae</taxon>
        <taxon>Pocillopora</taxon>
    </lineage>
</organism>
<dbReference type="PRINTS" id="PR00480">
    <property type="entry name" value="ASTACIN"/>
</dbReference>
<dbReference type="EMBL" id="CALNXJ010000005">
    <property type="protein sequence ID" value="CAH3040089.1"/>
    <property type="molecule type" value="Genomic_DNA"/>
</dbReference>
<evidence type="ECO:0000256" key="1">
    <source>
        <dbReference type="PROSITE-ProRule" id="PRU00152"/>
    </source>
</evidence>
<dbReference type="InterPro" id="IPR036392">
    <property type="entry name" value="PLAT/LH2_dom_sf"/>
</dbReference>
<dbReference type="AlphaFoldDB" id="A0AAU9VX02"/>
<keyword evidence="2 3" id="KW-0482">Metalloprotease</keyword>
<dbReference type="PANTHER" id="PTHR10127:SF901">
    <property type="entry name" value="METALLOENDOPEPTIDASE"/>
    <property type="match status" value="1"/>
</dbReference>
<dbReference type="InterPro" id="IPR006026">
    <property type="entry name" value="Peptidase_Metallo"/>
</dbReference>
<dbReference type="SUPFAM" id="SSF49723">
    <property type="entry name" value="Lipase/lipooxygenase domain (PLAT/LH2 domain)"/>
    <property type="match status" value="1"/>
</dbReference>
<dbReference type="InterPro" id="IPR024079">
    <property type="entry name" value="MetalloPept_cat_dom_sf"/>
</dbReference>
<dbReference type="SMART" id="SM00235">
    <property type="entry name" value="ZnMc"/>
    <property type="match status" value="1"/>
</dbReference>
<comment type="caution">
    <text evidence="6">The sequence shown here is derived from an EMBL/GenBank/DDBJ whole genome shotgun (WGS) entry which is preliminary data.</text>
</comment>
<dbReference type="InterPro" id="IPR001506">
    <property type="entry name" value="Peptidase_M12A"/>
</dbReference>
<evidence type="ECO:0000313" key="6">
    <source>
        <dbReference type="EMBL" id="CAH3040089.1"/>
    </source>
</evidence>
<dbReference type="InterPro" id="IPR001024">
    <property type="entry name" value="PLAT/LH2_dom"/>
</dbReference>
<evidence type="ECO:0000256" key="2">
    <source>
        <dbReference type="PROSITE-ProRule" id="PRU01211"/>
    </source>
</evidence>
<evidence type="ECO:0000256" key="3">
    <source>
        <dbReference type="RuleBase" id="RU361183"/>
    </source>
</evidence>
<dbReference type="InterPro" id="IPR034035">
    <property type="entry name" value="Astacin-like_dom"/>
</dbReference>
<protein>
    <recommendedName>
        <fullName evidence="3">Metalloendopeptidase</fullName>
        <ecNumber evidence="3">3.4.24.-</ecNumber>
    </recommendedName>
</protein>
<feature type="binding site" evidence="2">
    <location>
        <position position="131"/>
    </location>
    <ligand>
        <name>Zn(2+)</name>
        <dbReference type="ChEBI" id="CHEBI:29105"/>
        <note>catalytic</note>
    </ligand>
</feature>
<feature type="binding site" evidence="2">
    <location>
        <position position="125"/>
    </location>
    <ligand>
        <name>Zn(2+)</name>
        <dbReference type="ChEBI" id="CHEBI:29105"/>
        <note>catalytic</note>
    </ligand>
</feature>
<comment type="caution">
    <text evidence="1">Lacks conserved residue(s) required for the propagation of feature annotation.</text>
</comment>
<feature type="domain" description="Peptidase M12A" evidence="5">
    <location>
        <begin position="20"/>
        <end position="223"/>
    </location>
</feature>
<dbReference type="PANTHER" id="PTHR10127">
    <property type="entry name" value="DISCOIDIN, CUB, EGF, LAMININ , AND ZINC METALLOPROTEASE DOMAIN CONTAINING"/>
    <property type="match status" value="1"/>
</dbReference>